<dbReference type="Proteomes" id="UP000435913">
    <property type="component" value="Segment"/>
</dbReference>
<feature type="transmembrane region" description="Helical" evidence="1">
    <location>
        <begin position="43"/>
        <end position="60"/>
    </location>
</feature>
<dbReference type="EMBL" id="MN812722">
    <property type="protein sequence ID" value="QGZ13242.1"/>
    <property type="molecule type" value="Genomic_DNA"/>
</dbReference>
<keyword evidence="1" id="KW-0812">Transmembrane</keyword>
<evidence type="ECO:0000313" key="2">
    <source>
        <dbReference type="EMBL" id="QGZ13242.1"/>
    </source>
</evidence>
<protein>
    <submittedName>
        <fullName evidence="2">TMhelix containing protein</fullName>
    </submittedName>
</protein>
<sequence>MTKLQYKYTKYEQDWVNNPHAWQEHEEDFVVEQFKQLWQSAKTPLMVLFCIAAISGWAIWL</sequence>
<organism evidence="2 3">
    <name type="scientific">Vibrio phage NF</name>
    <dbReference type="NCBI Taxonomy" id="2686202"/>
    <lineage>
        <taxon>Viruses</taxon>
        <taxon>Duplodnaviria</taxon>
        <taxon>Heunggongvirae</taxon>
        <taxon>Uroviricota</taxon>
        <taxon>Caudoviricetes</taxon>
        <taxon>Enfavirus</taxon>
        <taxon>Enfavirus NF</taxon>
    </lineage>
</organism>
<reference evidence="2" key="1">
    <citation type="submission" date="2019-12" db="EMBL/GenBank/DDBJ databases">
        <title>Isolation and complete genomic sequence of bacteriophage NF: A novel Vibrio alginolyticus phage isolated from the coastal water of Qingdao, China.</title>
        <authorList>
            <person name="Zhang X."/>
        </authorList>
    </citation>
    <scope>NUCLEOTIDE SEQUENCE [LARGE SCALE GENOMIC DNA]</scope>
</reference>
<evidence type="ECO:0000313" key="3">
    <source>
        <dbReference type="Proteomes" id="UP000435913"/>
    </source>
</evidence>
<evidence type="ECO:0000256" key="1">
    <source>
        <dbReference type="SAM" id="Phobius"/>
    </source>
</evidence>
<keyword evidence="1" id="KW-1133">Transmembrane helix</keyword>
<keyword evidence="1" id="KW-0472">Membrane</keyword>
<proteinExistence type="predicted"/>
<dbReference type="GeneID" id="77925320"/>
<accession>A0A6B9J011</accession>
<dbReference type="KEGG" id="vg:77925320"/>
<keyword evidence="3" id="KW-1185">Reference proteome</keyword>
<dbReference type="RefSeq" id="YP_010649760.1">
    <property type="nucleotide sequence ID" value="NC_070773.1"/>
</dbReference>
<name>A0A6B9J011_9CAUD</name>